<evidence type="ECO:0000313" key="3">
    <source>
        <dbReference type="Proteomes" id="UP000289437"/>
    </source>
</evidence>
<dbReference type="PANTHER" id="PTHR36440:SF1">
    <property type="entry name" value="PUTATIVE (AFU_ORTHOLOGUE AFUA_8G07350)-RELATED"/>
    <property type="match status" value="1"/>
</dbReference>
<dbReference type="InterPro" id="IPR011051">
    <property type="entry name" value="RmlC_Cupin_sf"/>
</dbReference>
<dbReference type="InterPro" id="IPR014710">
    <property type="entry name" value="RmlC-like_jellyroll"/>
</dbReference>
<dbReference type="RefSeq" id="WP_128914484.1">
    <property type="nucleotide sequence ID" value="NZ_RDSM01000003.1"/>
</dbReference>
<dbReference type="Proteomes" id="UP000289437">
    <property type="component" value="Unassembled WGS sequence"/>
</dbReference>
<dbReference type="Gene3D" id="2.60.120.10">
    <property type="entry name" value="Jelly Rolls"/>
    <property type="match status" value="1"/>
</dbReference>
<reference evidence="3" key="2">
    <citation type="submission" date="2019-02" db="EMBL/GenBank/DDBJ databases">
        <title>Granulicella sibirica sp. nov., a psychrotolerant acidobacterium isolated from an organic soil layer in forested tundra, West Siberia.</title>
        <authorList>
            <person name="Oshkin I.Y."/>
            <person name="Kulichevskaya I.S."/>
            <person name="Rijpstra W.I.C."/>
            <person name="Sinninghe Damste J.S."/>
            <person name="Rakitin A.L."/>
            <person name="Ravin N.V."/>
            <person name="Dedysh S.N."/>
        </authorList>
    </citation>
    <scope>NUCLEOTIDE SEQUENCE [LARGE SCALE GENOMIC DNA]</scope>
    <source>
        <strain evidence="3">AF10</strain>
    </source>
</reference>
<dbReference type="Pfam" id="PF07883">
    <property type="entry name" value="Cupin_2"/>
    <property type="match status" value="1"/>
</dbReference>
<name>A0A4Q0SUL8_9BACT</name>
<evidence type="ECO:0000259" key="1">
    <source>
        <dbReference type="Pfam" id="PF07883"/>
    </source>
</evidence>
<proteinExistence type="predicted"/>
<organism evidence="2 3">
    <name type="scientific">Granulicella sibirica</name>
    <dbReference type="NCBI Taxonomy" id="2479048"/>
    <lineage>
        <taxon>Bacteria</taxon>
        <taxon>Pseudomonadati</taxon>
        <taxon>Acidobacteriota</taxon>
        <taxon>Terriglobia</taxon>
        <taxon>Terriglobales</taxon>
        <taxon>Acidobacteriaceae</taxon>
        <taxon>Granulicella</taxon>
    </lineage>
</organism>
<dbReference type="InterPro" id="IPR053146">
    <property type="entry name" value="QDO-like"/>
</dbReference>
<accession>A0A4Q0SUL8</accession>
<dbReference type="SUPFAM" id="SSF51182">
    <property type="entry name" value="RmlC-like cupins"/>
    <property type="match status" value="1"/>
</dbReference>
<comment type="caution">
    <text evidence="2">The sequence shown here is derived from an EMBL/GenBank/DDBJ whole genome shotgun (WGS) entry which is preliminary data.</text>
</comment>
<reference evidence="2 3" key="1">
    <citation type="submission" date="2018-11" db="EMBL/GenBank/DDBJ databases">
        <authorList>
            <person name="Mardanov A.V."/>
            <person name="Ravin N.V."/>
            <person name="Dedysh S.N."/>
        </authorList>
    </citation>
    <scope>NUCLEOTIDE SEQUENCE [LARGE SCALE GENOMIC DNA]</scope>
    <source>
        <strain evidence="2 3">AF10</strain>
    </source>
</reference>
<dbReference type="AlphaFoldDB" id="A0A4Q0SUL8"/>
<evidence type="ECO:0000313" key="2">
    <source>
        <dbReference type="EMBL" id="RXH54743.1"/>
    </source>
</evidence>
<dbReference type="InterPro" id="IPR013096">
    <property type="entry name" value="Cupin_2"/>
</dbReference>
<dbReference type="PANTHER" id="PTHR36440">
    <property type="entry name" value="PUTATIVE (AFU_ORTHOLOGUE AFUA_8G07350)-RELATED"/>
    <property type="match status" value="1"/>
</dbReference>
<sequence length="193" mass="20916">MSLPRRHFLRNGLFSLPALGLASQASPAETTQPGAFIVPAGKARIDGPWTVHGEPAFYDKIASADTGGRLSVLEVTTPPNQGPPMHIHLEQNEWMYLLEGSFGIQCGTDKNVLHKGDSFMAPKGIPHSYVVLGTTPARHLNIYDPAGEIEAFFRDYEKNHPAGARPDPAKAAASEEHYRIRVVGPPIKAALFA</sequence>
<dbReference type="InterPro" id="IPR006311">
    <property type="entry name" value="TAT_signal"/>
</dbReference>
<protein>
    <submittedName>
        <fullName evidence="2">Putative conserved protein, contains double-stranded beta-helix domain</fullName>
    </submittedName>
</protein>
<feature type="domain" description="Cupin type-2" evidence="1">
    <location>
        <begin position="74"/>
        <end position="143"/>
    </location>
</feature>
<dbReference type="PROSITE" id="PS51318">
    <property type="entry name" value="TAT"/>
    <property type="match status" value="1"/>
</dbReference>
<dbReference type="OrthoDB" id="116921at2"/>
<keyword evidence="3" id="KW-1185">Reference proteome</keyword>
<dbReference type="EMBL" id="RDSM01000003">
    <property type="protein sequence ID" value="RXH54743.1"/>
    <property type="molecule type" value="Genomic_DNA"/>
</dbReference>
<gene>
    <name evidence="2" type="ORF">GRAN_3847</name>
</gene>